<dbReference type="OrthoDB" id="9799840at2"/>
<feature type="region of interest" description="Disordered" evidence="2">
    <location>
        <begin position="24"/>
        <end position="48"/>
    </location>
</feature>
<organism evidence="3 4">
    <name type="scientific">Dankookia rubra</name>
    <dbReference type="NCBI Taxonomy" id="1442381"/>
    <lineage>
        <taxon>Bacteria</taxon>
        <taxon>Pseudomonadati</taxon>
        <taxon>Pseudomonadota</taxon>
        <taxon>Alphaproteobacteria</taxon>
        <taxon>Acetobacterales</taxon>
        <taxon>Roseomonadaceae</taxon>
        <taxon>Dankookia</taxon>
    </lineage>
</organism>
<dbReference type="GO" id="GO:0019239">
    <property type="term" value="F:deaminase activity"/>
    <property type="evidence" value="ECO:0007669"/>
    <property type="project" value="TreeGrafter"/>
</dbReference>
<dbReference type="InterPro" id="IPR035959">
    <property type="entry name" value="RutC-like_sf"/>
</dbReference>
<reference evidence="3 4" key="1">
    <citation type="journal article" date="2016" name="J. Microbiol.">
        <title>Dankookia rubra gen. nov., sp. nov., an alphaproteobacterium isolated from sediment of a shallow stream.</title>
        <authorList>
            <person name="Kim W.H."/>
            <person name="Kim D.H."/>
            <person name="Kang K."/>
            <person name="Ahn T.Y."/>
        </authorList>
    </citation>
    <scope>NUCLEOTIDE SEQUENCE [LARGE SCALE GENOMIC DNA]</scope>
    <source>
        <strain evidence="3 4">JCM30602</strain>
    </source>
</reference>
<dbReference type="CDD" id="cd00448">
    <property type="entry name" value="YjgF_YER057c_UK114_family"/>
    <property type="match status" value="1"/>
</dbReference>
<dbReference type="Pfam" id="PF01042">
    <property type="entry name" value="Ribonuc_L-PSP"/>
    <property type="match status" value="1"/>
</dbReference>
<sequence>MFRTFSPGLGFDYIPIAIAPRNCKPARAGPSRPAQGSSAMPIETSNPPAVHKPGAYAHAVLVTDPQRRLVISGQVGTAPDGSTAEDGEAQIDQALANLGAILAAHGMGPANLVKMTVFLTDPALIPAWRAKRGAWQGEARSASTLLLVAGLADPRFRVEVEAEAAD</sequence>
<dbReference type="EMBL" id="SMSJ01000059">
    <property type="protein sequence ID" value="TDH59618.1"/>
    <property type="molecule type" value="Genomic_DNA"/>
</dbReference>
<name>A0A4R5QAN8_9PROT</name>
<evidence type="ECO:0000256" key="1">
    <source>
        <dbReference type="ARBA" id="ARBA00010552"/>
    </source>
</evidence>
<keyword evidence="4" id="KW-1185">Reference proteome</keyword>
<gene>
    <name evidence="3" type="ORF">E2C06_26290</name>
</gene>
<feature type="compositionally biased region" description="Polar residues" evidence="2">
    <location>
        <begin position="34"/>
        <end position="47"/>
    </location>
</feature>
<evidence type="ECO:0000256" key="2">
    <source>
        <dbReference type="SAM" id="MobiDB-lite"/>
    </source>
</evidence>
<evidence type="ECO:0000313" key="3">
    <source>
        <dbReference type="EMBL" id="TDH59618.1"/>
    </source>
</evidence>
<comment type="caution">
    <text evidence="3">The sequence shown here is derived from an EMBL/GenBank/DDBJ whole genome shotgun (WGS) entry which is preliminary data.</text>
</comment>
<dbReference type="PANTHER" id="PTHR11803">
    <property type="entry name" value="2-IMINOBUTANOATE/2-IMINOPROPANOATE DEAMINASE RIDA"/>
    <property type="match status" value="1"/>
</dbReference>
<dbReference type="Proteomes" id="UP000295096">
    <property type="component" value="Unassembled WGS sequence"/>
</dbReference>
<dbReference type="PANTHER" id="PTHR11803:SF58">
    <property type="entry name" value="PROTEIN HMF1-RELATED"/>
    <property type="match status" value="1"/>
</dbReference>
<dbReference type="SUPFAM" id="SSF55298">
    <property type="entry name" value="YjgF-like"/>
    <property type="match status" value="1"/>
</dbReference>
<proteinExistence type="inferred from homology"/>
<evidence type="ECO:0000313" key="4">
    <source>
        <dbReference type="Proteomes" id="UP000295096"/>
    </source>
</evidence>
<accession>A0A4R5QAN8</accession>
<protein>
    <submittedName>
        <fullName evidence="3">RidA family protein</fullName>
    </submittedName>
</protein>
<comment type="similarity">
    <text evidence="1">Belongs to the RutC family.</text>
</comment>
<dbReference type="AlphaFoldDB" id="A0A4R5QAN8"/>
<dbReference type="Gene3D" id="3.30.1330.40">
    <property type="entry name" value="RutC-like"/>
    <property type="match status" value="1"/>
</dbReference>
<dbReference type="GO" id="GO:0005829">
    <property type="term" value="C:cytosol"/>
    <property type="evidence" value="ECO:0007669"/>
    <property type="project" value="TreeGrafter"/>
</dbReference>
<dbReference type="InterPro" id="IPR006175">
    <property type="entry name" value="YjgF/YER057c/UK114"/>
</dbReference>